<feature type="region of interest" description="Disordered" evidence="5">
    <location>
        <begin position="381"/>
        <end position="584"/>
    </location>
</feature>
<dbReference type="PANTHER" id="PTHR19932:SF10">
    <property type="entry name" value="WD REPEAT AND HMG-BOX DNA-BINDING PROTEIN 1"/>
    <property type="match status" value="1"/>
</dbReference>
<feature type="region of interest" description="Disordered" evidence="5">
    <location>
        <begin position="1032"/>
        <end position="1090"/>
    </location>
</feature>
<dbReference type="EMBL" id="JAFHKP010000012">
    <property type="protein sequence ID" value="KAG5483657.1"/>
    <property type="molecule type" value="Genomic_DNA"/>
</dbReference>
<dbReference type="InterPro" id="IPR036322">
    <property type="entry name" value="WD40_repeat_dom_sf"/>
</dbReference>
<evidence type="ECO:0000256" key="3">
    <source>
        <dbReference type="ARBA" id="ARBA00022737"/>
    </source>
</evidence>
<feature type="region of interest" description="Disordered" evidence="5">
    <location>
        <begin position="294"/>
        <end position="319"/>
    </location>
</feature>
<organism evidence="8 9">
    <name type="scientific">Leishmania enriettii</name>
    <dbReference type="NCBI Taxonomy" id="5663"/>
    <lineage>
        <taxon>Eukaryota</taxon>
        <taxon>Discoba</taxon>
        <taxon>Euglenozoa</taxon>
        <taxon>Kinetoplastea</taxon>
        <taxon>Metakinetoplastina</taxon>
        <taxon>Trypanosomatida</taxon>
        <taxon>Trypanosomatidae</taxon>
        <taxon>Leishmaniinae</taxon>
        <taxon>Leishmania</taxon>
    </lineage>
</organism>
<dbReference type="GO" id="GO:0000278">
    <property type="term" value="P:mitotic cell cycle"/>
    <property type="evidence" value="ECO:0007669"/>
    <property type="project" value="TreeGrafter"/>
</dbReference>
<evidence type="ECO:0000313" key="8">
    <source>
        <dbReference type="EMBL" id="KAG5483657.1"/>
    </source>
</evidence>
<keyword evidence="2" id="KW-0853">WD repeat</keyword>
<dbReference type="InterPro" id="IPR022100">
    <property type="entry name" value="WDHD1/CFT4_beta-prop_2nd"/>
</dbReference>
<dbReference type="GO" id="GO:0003682">
    <property type="term" value="F:chromatin binding"/>
    <property type="evidence" value="ECO:0007669"/>
    <property type="project" value="TreeGrafter"/>
</dbReference>
<dbReference type="InterPro" id="IPR015943">
    <property type="entry name" value="WD40/YVTN_repeat-like_dom_sf"/>
</dbReference>
<feature type="region of interest" description="Disordered" evidence="5">
    <location>
        <begin position="1126"/>
        <end position="1291"/>
    </location>
</feature>
<evidence type="ECO:0000256" key="4">
    <source>
        <dbReference type="ARBA" id="ARBA00023242"/>
    </source>
</evidence>
<sequence length="1412" mass="150373">MLALRDAHAHGATRVSIGGHHVLTGGADGVVSLYLTKQWPKAAAVWSFRCHEGAVTDVALTDALELAFSCGRDGRIVLHENVFNGARLVSRVICRVTGEVRCLHVDMERRRLYIAGDSLRCLDMSRDKFEAHTIPLVVPFPLVSLAVSPCGRYIAMASASGELGVVPTDTTATMEVNTAPRAHFMFRSVLSPTAKKEDTAMYRMSWCRTATGRLMLMVPTSTEVQVYLLEDSQSGGSLSAPRMRPVGGLHDRHLVDLHGALAYRITKTRMACLLVARDGLFIGKVDGKTLAMSRHTSERYNTSSTSSPAASSGATALSAAGGECGGSTAAITDVQVNPVNGDVIVGLADGRVSLLRRASPSAWKPSAVAPLATVPVEDDVDDDAESVAEEGDKAAAENQKSRHVRRARRSDQKRSRAGQPEGDAGGVFEGSSDDDTASGSSVESTSSASSSTASSISGAASEDLGRVMVDLQRNGASLHDSDGERPSRWRDDEAAALRHAQREAERQRDRSRFLDDEAEEATSDDDEDSKADNGDATGARGQAHPASDEEELCGDGDVSVEGNAEDNDDFRSAAPGRAGDSTLPLRRAPAMQDYSFQVGATPVGEEGSCYLAYNSVGYIHGSREATTVHFHDISHPAVRLQLRDTILMGTLSPVGAGFIVLPPDPSEAQGSVDEAPRLSVFFHAFTPLGAQSEWRVSLLPGETVRCMAAGIRYVAVATSHYLRIFSLSGLELAVLSKCQRIVTMVGTSSRKLMSSFKADFDPLVVITLTGIGELQMEVIDVGARTSALPPRTVPLTELPDGSTHQLQWLGWSEDGLLHVVDTAGVVRMFTEDWGGSWVPVYDPRTLVDQSYALWVYGISENALLAYRYSRDDPSYPAAAASGLRTELVPLFLPLTRTMTEDGLQRWDKLLRQQLRCDELKRHSTFYNPSIAKYDEVHDHSLLQFFESALKSQQTTRAMELAMLMEIHDRIVKCAQLANTSGYVRLVPKLLALYEMRTSAKQKRKCKLPTKEALVSEKKRGELLQKLVGQMLPQDKKAKGADGASATDPPTSSRGTENAGPKDDVTERRTSPFRGPASTAASNPIATSPSVASTATTATVLDSNASSAQVRRHISFAKDFALAPPMSQSSLSTLTSSDAPVPLRKVDNPFARPSVKPTNAADEARQTPLPSTQQPHHQHQSRLQVSASCTAAGSSAGPATGTAALLSSSPQHTPPRTDVASAKKSAAAVALESDAAAGASPADATSPGLRVSAGRTAASPNPEAGPSPGVSMRDCGTAPSLSLTTSRPDVHRTATSAPHVAFVARELPTTISATAVSGATRFSSGAIDPFLEESPKAFSGASHVESLVGGKSSNTASTAETPISVQSLLDVGHSETAPVVRSDSFGEALRKRYREDDDDAEEAPITAFPKLPI</sequence>
<name>A0A836GKF4_LEIEN</name>
<dbReference type="KEGG" id="lenr:94175463"/>
<comment type="subcellular location">
    <subcellularLocation>
        <location evidence="1">Nucleus</location>
    </subcellularLocation>
</comment>
<dbReference type="GO" id="GO:0043596">
    <property type="term" value="C:nuclear replication fork"/>
    <property type="evidence" value="ECO:0007669"/>
    <property type="project" value="TreeGrafter"/>
</dbReference>
<feature type="compositionally biased region" description="Acidic residues" evidence="5">
    <location>
        <begin position="516"/>
        <end position="529"/>
    </location>
</feature>
<keyword evidence="9" id="KW-1185">Reference proteome</keyword>
<dbReference type="OrthoDB" id="427368at2759"/>
<feature type="compositionally biased region" description="Low complexity" evidence="5">
    <location>
        <begin position="302"/>
        <end position="319"/>
    </location>
</feature>
<keyword evidence="4" id="KW-0539">Nucleus</keyword>
<feature type="region of interest" description="Disordered" evidence="5">
    <location>
        <begin position="1392"/>
        <end position="1412"/>
    </location>
</feature>
<evidence type="ECO:0000256" key="1">
    <source>
        <dbReference type="ARBA" id="ARBA00004123"/>
    </source>
</evidence>
<evidence type="ECO:0000259" key="7">
    <source>
        <dbReference type="Pfam" id="PF20946"/>
    </source>
</evidence>
<dbReference type="Gene3D" id="2.130.10.10">
    <property type="entry name" value="YVTN repeat-like/Quinoprotein amine dehydrogenase"/>
    <property type="match status" value="1"/>
</dbReference>
<gene>
    <name evidence="8" type="ORF">CUR178_08324</name>
</gene>
<proteinExistence type="predicted"/>
<evidence type="ECO:0000256" key="2">
    <source>
        <dbReference type="ARBA" id="ARBA00022574"/>
    </source>
</evidence>
<keyword evidence="3" id="KW-0677">Repeat</keyword>
<comment type="caution">
    <text evidence="8">The sequence shown here is derived from an EMBL/GenBank/DDBJ whole genome shotgun (WGS) entry which is preliminary data.</text>
</comment>
<dbReference type="GO" id="GO:0006261">
    <property type="term" value="P:DNA-templated DNA replication"/>
    <property type="evidence" value="ECO:0007669"/>
    <property type="project" value="TreeGrafter"/>
</dbReference>
<reference evidence="8 9" key="1">
    <citation type="submission" date="2021-02" db="EMBL/GenBank/DDBJ databases">
        <title>Leishmania (Mundinia) enrietti genome sequencing and assembly.</title>
        <authorList>
            <person name="Almutairi H."/>
            <person name="Gatherer D."/>
        </authorList>
    </citation>
    <scope>NUCLEOTIDE SEQUENCE [LARGE SCALE GENOMIC DNA]</scope>
    <source>
        <strain evidence="8">CUR178</strain>
    </source>
</reference>
<dbReference type="RefSeq" id="XP_067694874.1">
    <property type="nucleotide sequence ID" value="XM_067839953.1"/>
</dbReference>
<feature type="compositionally biased region" description="Low complexity" evidence="5">
    <location>
        <begin position="1218"/>
        <end position="1245"/>
    </location>
</feature>
<dbReference type="GO" id="GO:0006281">
    <property type="term" value="P:DNA repair"/>
    <property type="evidence" value="ECO:0007669"/>
    <property type="project" value="TreeGrafter"/>
</dbReference>
<dbReference type="PANTHER" id="PTHR19932">
    <property type="entry name" value="WD REPEAT AND HMG-BOX DNA BINDING PROTEIN"/>
    <property type="match status" value="1"/>
</dbReference>
<feature type="compositionally biased region" description="Low complexity" evidence="5">
    <location>
        <begin position="1126"/>
        <end position="1136"/>
    </location>
</feature>
<evidence type="ECO:0000259" key="6">
    <source>
        <dbReference type="Pfam" id="PF12341"/>
    </source>
</evidence>
<feature type="compositionally biased region" description="Low complexity" evidence="5">
    <location>
        <begin position="1165"/>
        <end position="1174"/>
    </location>
</feature>
<dbReference type="SMART" id="SM00320">
    <property type="entry name" value="WD40"/>
    <property type="match status" value="3"/>
</dbReference>
<feature type="domain" description="WDHD1/CFT4 helical bundle" evidence="7">
    <location>
        <begin position="917"/>
        <end position="996"/>
    </location>
</feature>
<evidence type="ECO:0008006" key="10">
    <source>
        <dbReference type="Google" id="ProtNLM"/>
    </source>
</evidence>
<dbReference type="Pfam" id="PF12341">
    <property type="entry name" value="Mcl1_mid"/>
    <property type="match status" value="1"/>
</dbReference>
<dbReference type="InterPro" id="IPR001680">
    <property type="entry name" value="WD40_rpt"/>
</dbReference>
<evidence type="ECO:0000256" key="5">
    <source>
        <dbReference type="SAM" id="MobiDB-lite"/>
    </source>
</evidence>
<feature type="compositionally biased region" description="Basic and acidic residues" evidence="5">
    <location>
        <begin position="479"/>
        <end position="515"/>
    </location>
</feature>
<feature type="compositionally biased region" description="Low complexity" evidence="5">
    <location>
        <begin position="1185"/>
        <end position="1203"/>
    </location>
</feature>
<feature type="compositionally biased region" description="Basic and acidic residues" evidence="5">
    <location>
        <begin position="1059"/>
        <end position="1069"/>
    </location>
</feature>
<dbReference type="Proteomes" id="UP000674179">
    <property type="component" value="Chromosome 12"/>
</dbReference>
<dbReference type="InterPro" id="IPR048591">
    <property type="entry name" value="WDHD1/CFT4_hel"/>
</dbReference>
<dbReference type="Pfam" id="PF20946">
    <property type="entry name" value="Ctf4_C"/>
    <property type="match status" value="1"/>
</dbReference>
<evidence type="ECO:0000313" key="9">
    <source>
        <dbReference type="Proteomes" id="UP000674179"/>
    </source>
</evidence>
<dbReference type="GeneID" id="94175463"/>
<feature type="compositionally biased region" description="Low complexity" evidence="5">
    <location>
        <begin position="437"/>
        <end position="462"/>
    </location>
</feature>
<protein>
    <recommendedName>
        <fullName evidence="10">Minichromosome loss protein Mcl1 middle region domain-containing protein</fullName>
    </recommendedName>
</protein>
<feature type="domain" description="WDHD1/CFT4 second beta-propeller" evidence="6">
    <location>
        <begin position="595"/>
        <end position="885"/>
    </location>
</feature>
<dbReference type="SUPFAM" id="SSF50978">
    <property type="entry name" value="WD40 repeat-like"/>
    <property type="match status" value="1"/>
</dbReference>
<accession>A0A836GKF4</accession>